<dbReference type="Proteomes" id="UP000320653">
    <property type="component" value="Unassembled WGS sequence"/>
</dbReference>
<protein>
    <submittedName>
        <fullName evidence="2">Uncharacterized protein</fullName>
    </submittedName>
</protein>
<feature type="compositionally biased region" description="Basic residues" evidence="1">
    <location>
        <begin position="25"/>
        <end position="34"/>
    </location>
</feature>
<reference evidence="2 3" key="1">
    <citation type="submission" date="2019-06" db="EMBL/GenBank/DDBJ databases">
        <title>Sorghum-associated microbial communities from plants grown in Nebraska, USA.</title>
        <authorList>
            <person name="Schachtman D."/>
        </authorList>
    </citation>
    <scope>NUCLEOTIDE SEQUENCE [LARGE SCALE GENOMIC DNA]</scope>
    <source>
        <strain evidence="2 3">1225</strain>
    </source>
</reference>
<dbReference type="EMBL" id="VIWP01000019">
    <property type="protein sequence ID" value="TWF43459.1"/>
    <property type="molecule type" value="Genomic_DNA"/>
</dbReference>
<feature type="compositionally biased region" description="Low complexity" evidence="1">
    <location>
        <begin position="7"/>
        <end position="24"/>
    </location>
</feature>
<dbReference type="AlphaFoldDB" id="A0A561PZG9"/>
<organism evidence="2 3">
    <name type="scientific">Neorhizobium alkalisoli</name>
    <dbReference type="NCBI Taxonomy" id="528178"/>
    <lineage>
        <taxon>Bacteria</taxon>
        <taxon>Pseudomonadati</taxon>
        <taxon>Pseudomonadota</taxon>
        <taxon>Alphaproteobacteria</taxon>
        <taxon>Hyphomicrobiales</taxon>
        <taxon>Rhizobiaceae</taxon>
        <taxon>Rhizobium/Agrobacterium group</taxon>
        <taxon>Neorhizobium</taxon>
    </lineage>
</organism>
<evidence type="ECO:0000313" key="3">
    <source>
        <dbReference type="Proteomes" id="UP000320653"/>
    </source>
</evidence>
<evidence type="ECO:0000313" key="2">
    <source>
        <dbReference type="EMBL" id="TWF43459.1"/>
    </source>
</evidence>
<name>A0A561PZG9_9HYPH</name>
<gene>
    <name evidence="2" type="ORF">FHW37_11932</name>
</gene>
<evidence type="ECO:0000256" key="1">
    <source>
        <dbReference type="SAM" id="MobiDB-lite"/>
    </source>
</evidence>
<accession>A0A561PZG9</accession>
<keyword evidence="3" id="KW-1185">Reference proteome</keyword>
<sequence>MADETMTETPADAANANPANAPAPKKTRAPRRPKAAPEAVSGDVTAVATETPVKKTRAKRGSKQIAAKTEKSTATPKKAATRSAGVKVVAAAPVAAVEFTDDIADLIKLEEENQKLRKKLSEKLRAENADLRKRLGEA</sequence>
<feature type="region of interest" description="Disordered" evidence="1">
    <location>
        <begin position="1"/>
        <end position="86"/>
    </location>
</feature>
<dbReference type="RefSeq" id="WP_145643624.1">
    <property type="nucleotide sequence ID" value="NZ_VIWP01000019.1"/>
</dbReference>
<comment type="caution">
    <text evidence="2">The sequence shown here is derived from an EMBL/GenBank/DDBJ whole genome shotgun (WGS) entry which is preliminary data.</text>
</comment>
<dbReference type="OrthoDB" id="8454019at2"/>
<proteinExistence type="predicted"/>